<sequence length="224" mass="25073">MEPRVEQVNAGKAAIFDLDGTLLDSLGVWKKVDEIFLARRGFEVPDDYMQAIAPLQFREVAAYTIERFGLDETEDALMQEWDELAAYQYTHEVQTKRGAAEYLTWLKRSGAKLAVATTLSAVLRKPALVHVGLWGLFDEVVGVETVAHGKGEPDIYFRAAELVGIEPAHCTVFEDLLPAIRSAKRAGMQAYGVYDKSSKMLWNQIEQEADGTIFDFTQAPRELV</sequence>
<protein>
    <submittedName>
        <fullName evidence="1">Beta-phosphoglucomutase</fullName>
    </submittedName>
</protein>
<dbReference type="EMBL" id="QXGM01000001">
    <property type="protein sequence ID" value="RSX56122.1"/>
    <property type="molecule type" value="Genomic_DNA"/>
</dbReference>
<dbReference type="Proteomes" id="UP000287609">
    <property type="component" value="Unassembled WGS sequence"/>
</dbReference>
<dbReference type="NCBIfam" id="TIGR01509">
    <property type="entry name" value="HAD-SF-IA-v3"/>
    <property type="match status" value="1"/>
</dbReference>
<dbReference type="InterPro" id="IPR006439">
    <property type="entry name" value="HAD-SF_hydro_IA"/>
</dbReference>
<dbReference type="Gene3D" id="1.10.150.240">
    <property type="entry name" value="Putative phosphatase, domain 2"/>
    <property type="match status" value="1"/>
</dbReference>
<dbReference type="InterPro" id="IPR036412">
    <property type="entry name" value="HAD-like_sf"/>
</dbReference>
<keyword evidence="2" id="KW-1185">Reference proteome</keyword>
<dbReference type="PANTHER" id="PTHR18901:SF38">
    <property type="entry name" value="PSEUDOURIDINE-5'-PHOSPHATASE"/>
    <property type="match status" value="1"/>
</dbReference>
<dbReference type="InterPro" id="IPR023214">
    <property type="entry name" value="HAD_sf"/>
</dbReference>
<accession>A0A430FTB4</accession>
<dbReference type="SFLD" id="SFLDG01129">
    <property type="entry name" value="C1.5:_HAD__Beta-PGM__Phosphata"/>
    <property type="match status" value="1"/>
</dbReference>
<evidence type="ECO:0000313" key="1">
    <source>
        <dbReference type="EMBL" id="RSX56122.1"/>
    </source>
</evidence>
<dbReference type="InterPro" id="IPR023198">
    <property type="entry name" value="PGP-like_dom2"/>
</dbReference>
<reference evidence="1 2" key="1">
    <citation type="submission" date="2018-09" db="EMBL/GenBank/DDBJ databases">
        <title>Characterization of the phylogenetic diversity of five novel species belonging to the genus Bifidobacterium.</title>
        <authorList>
            <person name="Lugli G.A."/>
            <person name="Duranti S."/>
            <person name="Milani C."/>
        </authorList>
    </citation>
    <scope>NUCLEOTIDE SEQUENCE [LARGE SCALE GENOMIC DNA]</scope>
    <source>
        <strain evidence="1 2">2036B</strain>
    </source>
</reference>
<dbReference type="Pfam" id="PF13419">
    <property type="entry name" value="HAD_2"/>
    <property type="match status" value="1"/>
</dbReference>
<comment type="caution">
    <text evidence="1">The sequence shown here is derived from an EMBL/GenBank/DDBJ whole genome shotgun (WGS) entry which is preliminary data.</text>
</comment>
<name>A0A430FTB4_9BIFI</name>
<dbReference type="OrthoDB" id="9797743at2"/>
<dbReference type="AlphaFoldDB" id="A0A430FTB4"/>
<dbReference type="InterPro" id="IPR041492">
    <property type="entry name" value="HAD_2"/>
</dbReference>
<dbReference type="PRINTS" id="PR00413">
    <property type="entry name" value="HADHALOGNASE"/>
</dbReference>
<organism evidence="1 2">
    <name type="scientific">Bifidobacterium dolichotidis</name>
    <dbReference type="NCBI Taxonomy" id="2306976"/>
    <lineage>
        <taxon>Bacteria</taxon>
        <taxon>Bacillati</taxon>
        <taxon>Actinomycetota</taxon>
        <taxon>Actinomycetes</taxon>
        <taxon>Bifidobacteriales</taxon>
        <taxon>Bifidobacteriaceae</taxon>
        <taxon>Bifidobacterium</taxon>
    </lineage>
</organism>
<dbReference type="RefSeq" id="WP_125963264.1">
    <property type="nucleotide sequence ID" value="NZ_QXGM01000001.1"/>
</dbReference>
<dbReference type="PANTHER" id="PTHR18901">
    <property type="entry name" value="2-DEOXYGLUCOSE-6-PHOSPHATE PHOSPHATASE 2"/>
    <property type="match status" value="1"/>
</dbReference>
<dbReference type="GO" id="GO:0016791">
    <property type="term" value="F:phosphatase activity"/>
    <property type="evidence" value="ECO:0007669"/>
    <property type="project" value="TreeGrafter"/>
</dbReference>
<dbReference type="SFLD" id="SFLDS00003">
    <property type="entry name" value="Haloacid_Dehalogenase"/>
    <property type="match status" value="1"/>
</dbReference>
<dbReference type="Gene3D" id="3.40.50.1000">
    <property type="entry name" value="HAD superfamily/HAD-like"/>
    <property type="match status" value="1"/>
</dbReference>
<proteinExistence type="predicted"/>
<dbReference type="SUPFAM" id="SSF56784">
    <property type="entry name" value="HAD-like"/>
    <property type="match status" value="1"/>
</dbReference>
<evidence type="ECO:0000313" key="2">
    <source>
        <dbReference type="Proteomes" id="UP000287609"/>
    </source>
</evidence>
<gene>
    <name evidence="1" type="ORF">D2E26_0685</name>
</gene>
<dbReference type="CDD" id="cd07505">
    <property type="entry name" value="HAD_BPGM-like"/>
    <property type="match status" value="1"/>
</dbReference>